<accession>A0A9P6ALY6</accession>
<keyword evidence="3" id="KW-1185">Reference proteome</keyword>
<protein>
    <submittedName>
        <fullName evidence="2">Uncharacterized protein</fullName>
    </submittedName>
</protein>
<feature type="compositionally biased region" description="Polar residues" evidence="1">
    <location>
        <begin position="158"/>
        <end position="181"/>
    </location>
</feature>
<feature type="compositionally biased region" description="Basic and acidic residues" evidence="1">
    <location>
        <begin position="57"/>
        <end position="73"/>
    </location>
</feature>
<feature type="compositionally biased region" description="Low complexity" evidence="1">
    <location>
        <begin position="1"/>
        <end position="22"/>
    </location>
</feature>
<feature type="compositionally biased region" description="Polar residues" evidence="1">
    <location>
        <begin position="109"/>
        <end position="151"/>
    </location>
</feature>
<feature type="compositionally biased region" description="Pro residues" evidence="1">
    <location>
        <begin position="200"/>
        <end position="218"/>
    </location>
</feature>
<evidence type="ECO:0000256" key="1">
    <source>
        <dbReference type="SAM" id="MobiDB-lite"/>
    </source>
</evidence>
<feature type="region of interest" description="Disordered" evidence="1">
    <location>
        <begin position="1"/>
        <end position="265"/>
    </location>
</feature>
<dbReference type="AlphaFoldDB" id="A0A9P6ALY6"/>
<dbReference type="Proteomes" id="UP000886523">
    <property type="component" value="Unassembled WGS sequence"/>
</dbReference>
<feature type="compositionally biased region" description="Low complexity" evidence="1">
    <location>
        <begin position="185"/>
        <end position="195"/>
    </location>
</feature>
<comment type="caution">
    <text evidence="2">The sequence shown here is derived from an EMBL/GenBank/DDBJ whole genome shotgun (WGS) entry which is preliminary data.</text>
</comment>
<organism evidence="2 3">
    <name type="scientific">Hydnum rufescens UP504</name>
    <dbReference type="NCBI Taxonomy" id="1448309"/>
    <lineage>
        <taxon>Eukaryota</taxon>
        <taxon>Fungi</taxon>
        <taxon>Dikarya</taxon>
        <taxon>Basidiomycota</taxon>
        <taxon>Agaricomycotina</taxon>
        <taxon>Agaricomycetes</taxon>
        <taxon>Cantharellales</taxon>
        <taxon>Hydnaceae</taxon>
        <taxon>Hydnum</taxon>
    </lineage>
</organism>
<evidence type="ECO:0000313" key="2">
    <source>
        <dbReference type="EMBL" id="KAF9508279.1"/>
    </source>
</evidence>
<reference evidence="2" key="1">
    <citation type="journal article" date="2020" name="Nat. Commun.">
        <title>Large-scale genome sequencing of mycorrhizal fungi provides insights into the early evolution of symbiotic traits.</title>
        <authorList>
            <person name="Miyauchi S."/>
            <person name="Kiss E."/>
            <person name="Kuo A."/>
            <person name="Drula E."/>
            <person name="Kohler A."/>
            <person name="Sanchez-Garcia M."/>
            <person name="Morin E."/>
            <person name="Andreopoulos B."/>
            <person name="Barry K.W."/>
            <person name="Bonito G."/>
            <person name="Buee M."/>
            <person name="Carver A."/>
            <person name="Chen C."/>
            <person name="Cichocki N."/>
            <person name="Clum A."/>
            <person name="Culley D."/>
            <person name="Crous P.W."/>
            <person name="Fauchery L."/>
            <person name="Girlanda M."/>
            <person name="Hayes R.D."/>
            <person name="Keri Z."/>
            <person name="LaButti K."/>
            <person name="Lipzen A."/>
            <person name="Lombard V."/>
            <person name="Magnuson J."/>
            <person name="Maillard F."/>
            <person name="Murat C."/>
            <person name="Nolan M."/>
            <person name="Ohm R.A."/>
            <person name="Pangilinan J."/>
            <person name="Pereira M.F."/>
            <person name="Perotto S."/>
            <person name="Peter M."/>
            <person name="Pfister S."/>
            <person name="Riley R."/>
            <person name="Sitrit Y."/>
            <person name="Stielow J.B."/>
            <person name="Szollosi G."/>
            <person name="Zifcakova L."/>
            <person name="Stursova M."/>
            <person name="Spatafora J.W."/>
            <person name="Tedersoo L."/>
            <person name="Vaario L.M."/>
            <person name="Yamada A."/>
            <person name="Yan M."/>
            <person name="Wang P."/>
            <person name="Xu J."/>
            <person name="Bruns T."/>
            <person name="Baldrian P."/>
            <person name="Vilgalys R."/>
            <person name="Dunand C."/>
            <person name="Henrissat B."/>
            <person name="Grigoriev I.V."/>
            <person name="Hibbett D."/>
            <person name="Nagy L.G."/>
            <person name="Martin F.M."/>
        </authorList>
    </citation>
    <scope>NUCLEOTIDE SEQUENCE</scope>
    <source>
        <strain evidence="2">UP504</strain>
    </source>
</reference>
<sequence length="265" mass="28016">MRPNGNRTVSNATTASAVAARSKGMQMVSDMRSRVKTLEQRIQSRVPRIRKPSMRLGDLDGARRGSGERDRSTTESPGWVLITQEASPTKLQKDSGAWSPPPSSFRPAVSTSTLKPPAGSSNSLSASQMPLLASTNSRSISRTGRPNSSVAQHGPRSVTPTHLSIPTEASKQPARRSSLSASLHPPMSSRTRPPSTNMPSRPPLPSMHTPPPAVPTPLPAGRGSQLPTRSGSSLGMSTRNALSMSKIGRPSSLTGPPRSGPRAEE</sequence>
<evidence type="ECO:0000313" key="3">
    <source>
        <dbReference type="Proteomes" id="UP000886523"/>
    </source>
</evidence>
<proteinExistence type="predicted"/>
<name>A0A9P6ALY6_9AGAM</name>
<gene>
    <name evidence="2" type="ORF">BS47DRAFT_242553</name>
</gene>
<feature type="compositionally biased region" description="Polar residues" evidence="1">
    <location>
        <begin position="225"/>
        <end position="243"/>
    </location>
</feature>
<dbReference type="EMBL" id="MU129062">
    <property type="protein sequence ID" value="KAF9508279.1"/>
    <property type="molecule type" value="Genomic_DNA"/>
</dbReference>